<protein>
    <submittedName>
        <fullName evidence="4">Uncharacterized protein</fullName>
    </submittedName>
</protein>
<feature type="region of interest" description="Disordered" evidence="1">
    <location>
        <begin position="24"/>
        <end position="59"/>
    </location>
</feature>
<dbReference type="EMBL" id="JAZGQO010000021">
    <property type="protein sequence ID" value="KAK6166711.1"/>
    <property type="molecule type" value="Genomic_DNA"/>
</dbReference>
<feature type="compositionally biased region" description="Polar residues" evidence="1">
    <location>
        <begin position="24"/>
        <end position="35"/>
    </location>
</feature>
<accession>A0AAN8G311</accession>
<evidence type="ECO:0000256" key="1">
    <source>
        <dbReference type="SAM" id="MobiDB-lite"/>
    </source>
</evidence>
<sequence length="211" mass="23301">MAFTIISKLLLVSLLGASTVFSASTTPQDTPASSKPVTSAPVPTTNSSPNPSPTTPAIPTTSLTPEEECAQYNGSCSDCVGAPKARCLYCNADDLCKPYPFKDVIPSSSVCPLSKARWTVCWLNFEAMLISVGVLGGIILLTITCCCVYCCCCRGGNKNRYDKEDAKWERQKKDRKEKAEERKMERKDRLDEIRRKYGLVKEDNAYERFDA</sequence>
<dbReference type="PANTHER" id="PTHR15191">
    <property type="entry name" value="PROTEIN CBG20567"/>
    <property type="match status" value="1"/>
</dbReference>
<feature type="transmembrane region" description="Helical" evidence="2">
    <location>
        <begin position="127"/>
        <end position="151"/>
    </location>
</feature>
<keyword evidence="5" id="KW-1185">Reference proteome</keyword>
<gene>
    <name evidence="4" type="ORF">SNE40_023344</name>
</gene>
<dbReference type="InterPro" id="IPR052304">
    <property type="entry name" value="PTTG1IP"/>
</dbReference>
<dbReference type="PANTHER" id="PTHR15191:SF3">
    <property type="entry name" value="PITUITARY TUMOR-TRANSFORMING GENE PROTEIN-BINDING FACTOR"/>
    <property type="match status" value="1"/>
</dbReference>
<feature type="signal peptide" evidence="3">
    <location>
        <begin position="1"/>
        <end position="22"/>
    </location>
</feature>
<name>A0AAN8G311_PATCE</name>
<dbReference type="GO" id="GO:0006606">
    <property type="term" value="P:protein import into nucleus"/>
    <property type="evidence" value="ECO:0007669"/>
    <property type="project" value="TreeGrafter"/>
</dbReference>
<evidence type="ECO:0000313" key="4">
    <source>
        <dbReference type="EMBL" id="KAK6166711.1"/>
    </source>
</evidence>
<organism evidence="4 5">
    <name type="scientific">Patella caerulea</name>
    <name type="common">Rayed Mediterranean limpet</name>
    <dbReference type="NCBI Taxonomy" id="87958"/>
    <lineage>
        <taxon>Eukaryota</taxon>
        <taxon>Metazoa</taxon>
        <taxon>Spiralia</taxon>
        <taxon>Lophotrochozoa</taxon>
        <taxon>Mollusca</taxon>
        <taxon>Gastropoda</taxon>
        <taxon>Patellogastropoda</taxon>
        <taxon>Patelloidea</taxon>
        <taxon>Patellidae</taxon>
        <taxon>Patella</taxon>
    </lineage>
</organism>
<keyword evidence="2" id="KW-0812">Transmembrane</keyword>
<dbReference type="Proteomes" id="UP001347796">
    <property type="component" value="Unassembled WGS sequence"/>
</dbReference>
<dbReference type="GO" id="GO:0005634">
    <property type="term" value="C:nucleus"/>
    <property type="evidence" value="ECO:0007669"/>
    <property type="project" value="TreeGrafter"/>
</dbReference>
<proteinExistence type="predicted"/>
<evidence type="ECO:0000256" key="2">
    <source>
        <dbReference type="SAM" id="Phobius"/>
    </source>
</evidence>
<dbReference type="AlphaFoldDB" id="A0AAN8G311"/>
<evidence type="ECO:0000256" key="3">
    <source>
        <dbReference type="SAM" id="SignalP"/>
    </source>
</evidence>
<keyword evidence="2" id="KW-1133">Transmembrane helix</keyword>
<dbReference type="GO" id="GO:0005737">
    <property type="term" value="C:cytoplasm"/>
    <property type="evidence" value="ECO:0007669"/>
    <property type="project" value="TreeGrafter"/>
</dbReference>
<reference evidence="4 5" key="1">
    <citation type="submission" date="2024-01" db="EMBL/GenBank/DDBJ databases">
        <title>The genome of the rayed Mediterranean limpet Patella caerulea (Linnaeus, 1758).</title>
        <authorList>
            <person name="Anh-Thu Weber A."/>
            <person name="Halstead-Nussloch G."/>
        </authorList>
    </citation>
    <scope>NUCLEOTIDE SEQUENCE [LARGE SCALE GENOMIC DNA]</scope>
    <source>
        <strain evidence="4">AATW-2023a</strain>
        <tissue evidence="4">Whole specimen</tissue>
    </source>
</reference>
<feature type="region of interest" description="Disordered" evidence="1">
    <location>
        <begin position="164"/>
        <end position="187"/>
    </location>
</feature>
<comment type="caution">
    <text evidence="4">The sequence shown here is derived from an EMBL/GenBank/DDBJ whole genome shotgun (WGS) entry which is preliminary data.</text>
</comment>
<evidence type="ECO:0000313" key="5">
    <source>
        <dbReference type="Proteomes" id="UP001347796"/>
    </source>
</evidence>
<feature type="compositionally biased region" description="Low complexity" evidence="1">
    <location>
        <begin position="36"/>
        <end position="49"/>
    </location>
</feature>
<keyword evidence="3" id="KW-0732">Signal</keyword>
<keyword evidence="2" id="KW-0472">Membrane</keyword>
<feature type="chain" id="PRO_5042819811" evidence="3">
    <location>
        <begin position="23"/>
        <end position="211"/>
    </location>
</feature>